<evidence type="ECO:0000256" key="2">
    <source>
        <dbReference type="ARBA" id="ARBA00022448"/>
    </source>
</evidence>
<name>A0A6N7Y615_9FIRM</name>
<dbReference type="PANTHER" id="PTHR43335">
    <property type="entry name" value="ABC TRANSPORTER, ATP-BINDING PROTEIN"/>
    <property type="match status" value="1"/>
</dbReference>
<dbReference type="GO" id="GO:0005524">
    <property type="term" value="F:ATP binding"/>
    <property type="evidence" value="ECO:0007669"/>
    <property type="project" value="UniProtKB-KW"/>
</dbReference>
<dbReference type="AlphaFoldDB" id="A0A6N7Y615"/>
<dbReference type="EMBL" id="VUNQ01000081">
    <property type="protein sequence ID" value="MSU03500.1"/>
    <property type="molecule type" value="Genomic_DNA"/>
</dbReference>
<reference evidence="6 7" key="1">
    <citation type="submission" date="2019-09" db="EMBL/GenBank/DDBJ databases">
        <title>In-depth cultivation of the pig gut microbiome towards novel bacterial diversity and tailored functional studies.</title>
        <authorList>
            <person name="Wylensek D."/>
            <person name="Hitch T.C.A."/>
            <person name="Clavel T."/>
        </authorList>
    </citation>
    <scope>NUCLEOTIDE SEQUENCE [LARGE SCALE GENOMIC DNA]</scope>
    <source>
        <strain evidence="6 7">WCA3-693-APC-4?</strain>
    </source>
</reference>
<dbReference type="PROSITE" id="PS50893">
    <property type="entry name" value="ABC_TRANSPORTER_2"/>
    <property type="match status" value="1"/>
</dbReference>
<dbReference type="Pfam" id="PF00005">
    <property type="entry name" value="ABC_tran"/>
    <property type="match status" value="1"/>
</dbReference>
<dbReference type="RefSeq" id="WP_154443056.1">
    <property type="nucleotide sequence ID" value="NZ_JAHLPJ010000001.1"/>
</dbReference>
<protein>
    <submittedName>
        <fullName evidence="6">ATP-binding cassette domain-containing protein</fullName>
    </submittedName>
</protein>
<gene>
    <name evidence="6" type="ORF">FYJ83_18750</name>
</gene>
<keyword evidence="4 6" id="KW-0067">ATP-binding</keyword>
<evidence type="ECO:0000313" key="7">
    <source>
        <dbReference type="Proteomes" id="UP000469523"/>
    </source>
</evidence>
<dbReference type="PANTHER" id="PTHR43335:SF2">
    <property type="entry name" value="ABC TRANSPORTER, ATP-BINDING PROTEIN"/>
    <property type="match status" value="1"/>
</dbReference>
<keyword evidence="7" id="KW-1185">Reference proteome</keyword>
<evidence type="ECO:0000256" key="1">
    <source>
        <dbReference type="ARBA" id="ARBA00005417"/>
    </source>
</evidence>
<comment type="caution">
    <text evidence="6">The sequence shown here is derived from an EMBL/GenBank/DDBJ whole genome shotgun (WGS) entry which is preliminary data.</text>
</comment>
<evidence type="ECO:0000256" key="4">
    <source>
        <dbReference type="ARBA" id="ARBA00022840"/>
    </source>
</evidence>
<keyword evidence="2" id="KW-0813">Transport</keyword>
<dbReference type="InterPro" id="IPR003593">
    <property type="entry name" value="AAA+_ATPase"/>
</dbReference>
<dbReference type="Gene3D" id="3.40.50.300">
    <property type="entry name" value="P-loop containing nucleotide triphosphate hydrolases"/>
    <property type="match status" value="1"/>
</dbReference>
<evidence type="ECO:0000256" key="3">
    <source>
        <dbReference type="ARBA" id="ARBA00022741"/>
    </source>
</evidence>
<dbReference type="InterPro" id="IPR027417">
    <property type="entry name" value="P-loop_NTPase"/>
</dbReference>
<proteinExistence type="inferred from homology"/>
<keyword evidence="3" id="KW-0547">Nucleotide-binding</keyword>
<evidence type="ECO:0000313" key="6">
    <source>
        <dbReference type="EMBL" id="MSU03500.1"/>
    </source>
</evidence>
<dbReference type="Proteomes" id="UP000469523">
    <property type="component" value="Unassembled WGS sequence"/>
</dbReference>
<organism evidence="6 7">
    <name type="scientific">Tissierella pigra</name>
    <dbReference type="NCBI Taxonomy" id="2607614"/>
    <lineage>
        <taxon>Bacteria</taxon>
        <taxon>Bacillati</taxon>
        <taxon>Bacillota</taxon>
        <taxon>Tissierellia</taxon>
        <taxon>Tissierellales</taxon>
        <taxon>Tissierellaceae</taxon>
        <taxon>Tissierella</taxon>
    </lineage>
</organism>
<dbReference type="InterPro" id="IPR017871">
    <property type="entry name" value="ABC_transporter-like_CS"/>
</dbReference>
<dbReference type="PROSITE" id="PS00211">
    <property type="entry name" value="ABC_TRANSPORTER_1"/>
    <property type="match status" value="1"/>
</dbReference>
<dbReference type="InterPro" id="IPR003439">
    <property type="entry name" value="ABC_transporter-like_ATP-bd"/>
</dbReference>
<accession>A0A6N7Y615</accession>
<comment type="similarity">
    <text evidence="1">Belongs to the ABC transporter superfamily.</text>
</comment>
<feature type="domain" description="ABC transporter" evidence="5">
    <location>
        <begin position="3"/>
        <end position="231"/>
    </location>
</feature>
<dbReference type="GO" id="GO:0016887">
    <property type="term" value="F:ATP hydrolysis activity"/>
    <property type="evidence" value="ECO:0007669"/>
    <property type="project" value="InterPro"/>
</dbReference>
<dbReference type="SMART" id="SM00382">
    <property type="entry name" value="AAA"/>
    <property type="match status" value="1"/>
</dbReference>
<evidence type="ECO:0000259" key="5">
    <source>
        <dbReference type="PROSITE" id="PS50893"/>
    </source>
</evidence>
<sequence>MELTLENVTMQFKKKSVVDGFTITLHPGIYGFLGANGAGKTTLMRIIATLLKPTAGTILWDGKEIHKIREEYLGVLGYQPQLFGHYPNFTGWEFIDYLGAVKGLSKKETEERGKKLFEVMDLTEAWNKKIRTYSGGMKQRLNIIQALLNDPKILLLDEPTAGLDPKQRLKLKNYLASISSNRIILLSTHITSDVESIADQIIFIKDGKLICSGKEEKLLMEIQGKVWEYPITEKELLNLPSNVQLIGYHRDGVEIRAKVVSEQSPSKDALPKAPVLEALYLFYNPEEIDHGRK</sequence>
<dbReference type="SUPFAM" id="SSF52540">
    <property type="entry name" value="P-loop containing nucleoside triphosphate hydrolases"/>
    <property type="match status" value="1"/>
</dbReference>